<proteinExistence type="inferred from homology"/>
<keyword evidence="4" id="KW-0007">Acetylation</keyword>
<evidence type="ECO:0000256" key="2">
    <source>
        <dbReference type="ARBA" id="ARBA00011806"/>
    </source>
</evidence>
<dbReference type="InterPro" id="IPR003461">
    <property type="entry name" value="Keratin"/>
</dbReference>
<dbReference type="PANTHER" id="PTHR31203">
    <property type="entry name" value="BETA-KERATIN-RELATED PROTEIN-RELATED"/>
    <property type="match status" value="1"/>
</dbReference>
<organism evidence="5 6">
    <name type="scientific">Lonchura striata</name>
    <name type="common">white-rumped munia</name>
    <dbReference type="NCBI Taxonomy" id="40157"/>
    <lineage>
        <taxon>Eukaryota</taxon>
        <taxon>Metazoa</taxon>
        <taxon>Chordata</taxon>
        <taxon>Craniata</taxon>
        <taxon>Vertebrata</taxon>
        <taxon>Euteleostomi</taxon>
        <taxon>Archelosauria</taxon>
        <taxon>Archosauria</taxon>
        <taxon>Dinosauria</taxon>
        <taxon>Saurischia</taxon>
        <taxon>Theropoda</taxon>
        <taxon>Coelurosauria</taxon>
        <taxon>Aves</taxon>
        <taxon>Neognathae</taxon>
        <taxon>Neoaves</taxon>
        <taxon>Telluraves</taxon>
        <taxon>Australaves</taxon>
        <taxon>Passeriformes</taxon>
        <taxon>Passeroidea</taxon>
        <taxon>Estrildidae</taxon>
        <taxon>Estrildinae</taxon>
        <taxon>Lonchura</taxon>
    </lineage>
</organism>
<evidence type="ECO:0000256" key="1">
    <source>
        <dbReference type="ARBA" id="ARBA00008702"/>
    </source>
</evidence>
<dbReference type="GO" id="GO:0005882">
    <property type="term" value="C:intermediate filament"/>
    <property type="evidence" value="ECO:0007669"/>
    <property type="project" value="UniProtKB-KW"/>
</dbReference>
<evidence type="ECO:0000256" key="4">
    <source>
        <dbReference type="ARBA" id="ARBA00022990"/>
    </source>
</evidence>
<accession>A0A218UE14</accession>
<keyword evidence="6" id="KW-1185">Reference proteome</keyword>
<dbReference type="Pfam" id="PF02422">
    <property type="entry name" value="Keratin"/>
    <property type="match status" value="2"/>
</dbReference>
<dbReference type="EMBL" id="MUZQ01000384">
    <property type="protein sequence ID" value="OWK51963.1"/>
    <property type="molecule type" value="Genomic_DNA"/>
</dbReference>
<gene>
    <name evidence="5" type="primary">KRFB_3</name>
    <name evidence="5" type="ORF">RLOC_00002921</name>
</gene>
<comment type="subunit">
    <text evidence="2">The avian keratins (F-ker, S-ker, C-ker and B-ker) are a complex mixture of very similar polypeptides.</text>
</comment>
<dbReference type="Proteomes" id="UP000197619">
    <property type="component" value="Unassembled WGS sequence"/>
</dbReference>
<comment type="caution">
    <text evidence="5">The sequence shown here is derived from an EMBL/GenBank/DDBJ whole genome shotgun (WGS) entry which is preliminary data.</text>
</comment>
<reference evidence="5 6" key="1">
    <citation type="submission" date="2017-05" db="EMBL/GenBank/DDBJ databases">
        <title>Genome of assembly of the Bengalese finch, Lonchura striata domestica.</title>
        <authorList>
            <person name="Colquitt B.M."/>
            <person name="Brainard M.S."/>
        </authorList>
    </citation>
    <scope>NUCLEOTIDE SEQUENCE [LARGE SCALE GENOMIC DNA]</scope>
    <source>
        <strain evidence="5">White83orange57</strain>
    </source>
</reference>
<keyword evidence="3" id="KW-0416">Keratin</keyword>
<evidence type="ECO:0000256" key="3">
    <source>
        <dbReference type="ARBA" id="ARBA00022744"/>
    </source>
</evidence>
<protein>
    <submittedName>
        <fullName evidence="5">Feather beta keratin</fullName>
    </submittedName>
</protein>
<evidence type="ECO:0000313" key="6">
    <source>
        <dbReference type="Proteomes" id="UP000197619"/>
    </source>
</evidence>
<name>A0A218UE14_9PASE</name>
<dbReference type="AlphaFoldDB" id="A0A218UE14"/>
<dbReference type="STRING" id="299123.ENSLSDP00000000535"/>
<evidence type="ECO:0000313" key="5">
    <source>
        <dbReference type="EMBL" id="OWK51963.1"/>
    </source>
</evidence>
<dbReference type="GO" id="GO:0005200">
    <property type="term" value="F:structural constituent of cytoskeleton"/>
    <property type="evidence" value="ECO:0007669"/>
    <property type="project" value="InterPro"/>
</dbReference>
<sequence>MSCYDLCRPCGPTPLANSCNEPCVRQCQDSRVVIQPSPVVVTLPGPILSSFPQNTAVGSSTSAAVGSILSEEGVPINSGGFGLSGLSGLEFPPATAMSCYDLCAPTSCGPTPLANSCNEPCVRQCQDSTVVIQPSPVVVTLPGPILSSFPQNTTVGSSASAAVGSALSAGGVPISSGSSLGFGGFGYPGLGSGYSRPYRRYNASRSGFYGPC</sequence>
<dbReference type="PANTHER" id="PTHR31203:SF1">
    <property type="entry name" value="BETA-KERATIN-RELATED PROTEIN-RELATED"/>
    <property type="match status" value="1"/>
</dbReference>
<comment type="similarity">
    <text evidence="1">Belongs to the avian keratin family.</text>
</comment>